<gene>
    <name evidence="3" type="ORF">EH240_17085</name>
</gene>
<accession>A0A3P3FQR4</accession>
<dbReference type="RefSeq" id="WP_125000167.1">
    <property type="nucleotide sequence ID" value="NZ_RQXT01000019.1"/>
</dbReference>
<dbReference type="Proteomes" id="UP000273786">
    <property type="component" value="Unassembled WGS sequence"/>
</dbReference>
<dbReference type="GO" id="GO:0016616">
    <property type="term" value="F:oxidoreductase activity, acting on the CH-OH group of donors, NAD or NADP as acceptor"/>
    <property type="evidence" value="ECO:0007669"/>
    <property type="project" value="TreeGrafter"/>
</dbReference>
<dbReference type="PRINTS" id="PR00081">
    <property type="entry name" value="GDHRDH"/>
</dbReference>
<dbReference type="CDD" id="cd05233">
    <property type="entry name" value="SDR_c"/>
    <property type="match status" value="1"/>
</dbReference>
<dbReference type="PANTHER" id="PTHR42760">
    <property type="entry name" value="SHORT-CHAIN DEHYDROGENASES/REDUCTASES FAMILY MEMBER"/>
    <property type="match status" value="1"/>
</dbReference>
<protein>
    <submittedName>
        <fullName evidence="3">SDR family oxidoreductase</fullName>
    </submittedName>
</protein>
<evidence type="ECO:0000313" key="3">
    <source>
        <dbReference type="EMBL" id="RRI00727.1"/>
    </source>
</evidence>
<dbReference type="InterPro" id="IPR002347">
    <property type="entry name" value="SDR_fam"/>
</dbReference>
<dbReference type="PROSITE" id="PS00061">
    <property type="entry name" value="ADH_SHORT"/>
    <property type="match status" value="1"/>
</dbReference>
<reference evidence="3 4" key="1">
    <citation type="submission" date="2018-11" db="EMBL/GenBank/DDBJ databases">
        <title>the genome of Mesorhizobium tamadayense DSM 28320.</title>
        <authorList>
            <person name="Gao J."/>
        </authorList>
    </citation>
    <scope>NUCLEOTIDE SEQUENCE [LARGE SCALE GENOMIC DNA]</scope>
    <source>
        <strain evidence="3 4">DSM 28320</strain>
    </source>
</reference>
<comment type="caution">
    <text evidence="3">The sequence shown here is derived from an EMBL/GenBank/DDBJ whole genome shotgun (WGS) entry which is preliminary data.</text>
</comment>
<evidence type="ECO:0000313" key="4">
    <source>
        <dbReference type="Proteomes" id="UP000273786"/>
    </source>
</evidence>
<organism evidence="3 4">
    <name type="scientific">Mesorhizobium tamadayense</name>
    <dbReference type="NCBI Taxonomy" id="425306"/>
    <lineage>
        <taxon>Bacteria</taxon>
        <taxon>Pseudomonadati</taxon>
        <taxon>Pseudomonadota</taxon>
        <taxon>Alphaproteobacteria</taxon>
        <taxon>Hyphomicrobiales</taxon>
        <taxon>Phyllobacteriaceae</taxon>
        <taxon>Mesorhizobium</taxon>
    </lineage>
</organism>
<comment type="similarity">
    <text evidence="1">Belongs to the short-chain dehydrogenases/reductases (SDR) family.</text>
</comment>
<dbReference type="OrthoDB" id="9805986at2"/>
<evidence type="ECO:0000256" key="1">
    <source>
        <dbReference type="ARBA" id="ARBA00006484"/>
    </source>
</evidence>
<dbReference type="AlphaFoldDB" id="A0A3P3FQR4"/>
<dbReference type="FunFam" id="3.40.50.720:FF:000084">
    <property type="entry name" value="Short-chain dehydrogenase reductase"/>
    <property type="match status" value="1"/>
</dbReference>
<dbReference type="InterPro" id="IPR020904">
    <property type="entry name" value="Sc_DH/Rdtase_CS"/>
</dbReference>
<name>A0A3P3FQR4_9HYPH</name>
<dbReference type="Pfam" id="PF13561">
    <property type="entry name" value="adh_short_C2"/>
    <property type="match status" value="1"/>
</dbReference>
<keyword evidence="2" id="KW-0560">Oxidoreductase</keyword>
<evidence type="ECO:0000256" key="2">
    <source>
        <dbReference type="ARBA" id="ARBA00023002"/>
    </source>
</evidence>
<sequence length="243" mass="25101">MNDLAGRTVMITGAAGGIGKAMAECFAATGARLALVDIHDPSELASRLGAPHKGFVLDLEDPGAIASVVDQIGAAMGIDILVNNAGLGIVFPVGEPKFEAWDKTMRINLRGPWLVAVAALPYLKASGRGRVINISSQAAVLAIEEHAAYGASKAGLINLTKVMAIEWARFGITANAIAPTVVETPMALIGWSGEKGEKARKDIPVGRFAKPSEIAAAARYLASDEAAIINGAVLMADGGFSVK</sequence>
<dbReference type="PRINTS" id="PR00080">
    <property type="entry name" value="SDRFAMILY"/>
</dbReference>
<dbReference type="SUPFAM" id="SSF51735">
    <property type="entry name" value="NAD(P)-binding Rossmann-fold domains"/>
    <property type="match status" value="1"/>
</dbReference>
<proteinExistence type="inferred from homology"/>
<keyword evidence="4" id="KW-1185">Reference proteome</keyword>
<dbReference type="InterPro" id="IPR036291">
    <property type="entry name" value="NAD(P)-bd_dom_sf"/>
</dbReference>
<dbReference type="EMBL" id="RQXT01000019">
    <property type="protein sequence ID" value="RRI00727.1"/>
    <property type="molecule type" value="Genomic_DNA"/>
</dbReference>
<dbReference type="PANTHER" id="PTHR42760:SF115">
    <property type="entry name" value="3-OXOACYL-[ACYL-CARRIER-PROTEIN] REDUCTASE FABG"/>
    <property type="match status" value="1"/>
</dbReference>
<dbReference type="Gene3D" id="3.40.50.720">
    <property type="entry name" value="NAD(P)-binding Rossmann-like Domain"/>
    <property type="match status" value="1"/>
</dbReference>